<reference evidence="3" key="1">
    <citation type="submission" date="2020-10" db="EMBL/GenBank/DDBJ databases">
        <authorList>
            <person name="Gilroy R."/>
        </authorList>
    </citation>
    <scope>NUCLEOTIDE SEQUENCE</scope>
    <source>
        <strain evidence="3">11167</strain>
    </source>
</reference>
<dbReference type="AlphaFoldDB" id="A0A9D9E7T8"/>
<evidence type="ECO:0000313" key="3">
    <source>
        <dbReference type="EMBL" id="MBO8442147.1"/>
    </source>
</evidence>
<dbReference type="GO" id="GO:0003677">
    <property type="term" value="F:DNA binding"/>
    <property type="evidence" value="ECO:0007669"/>
    <property type="project" value="UniProtKB-KW"/>
</dbReference>
<keyword evidence="1" id="KW-0175">Coiled coil</keyword>
<sequence>MAEELSVVHSLLLQLQDVLSRKFILEEEIETLPAALREKEARLGEANAKYVELNDEFTKARQEATSNSIKYDDAVRARTEAEKMVEKITLQREYEAITKQIDEAHLVENSLLKARNASNALVSELEAKLASQGSVCDSLKAEVEEEKAKIDGILSEKKAAIEDLDNQCVQIKEQGVSDEIYAKFCKIVKNKKGVGITPIIQGQVCSGCHMILPMQFVNDVRQGTNPIEYCPYCSRILYYQGDEEMIDLSGLESEAGEDFFADAISDDDLDNL</sequence>
<feature type="coiled-coil region" evidence="1">
    <location>
        <begin position="136"/>
        <end position="174"/>
    </location>
</feature>
<keyword evidence="3" id="KW-0238">DNA-binding</keyword>
<dbReference type="Pfam" id="PF02591">
    <property type="entry name" value="Zn_ribbon_9"/>
    <property type="match status" value="1"/>
</dbReference>
<dbReference type="Proteomes" id="UP000823633">
    <property type="component" value="Unassembled WGS sequence"/>
</dbReference>
<feature type="domain" description="C4-type zinc ribbon" evidence="2">
    <location>
        <begin position="204"/>
        <end position="237"/>
    </location>
</feature>
<evidence type="ECO:0000259" key="2">
    <source>
        <dbReference type="Pfam" id="PF02591"/>
    </source>
</evidence>
<proteinExistence type="predicted"/>
<feature type="coiled-coil region" evidence="1">
    <location>
        <begin position="36"/>
        <end position="63"/>
    </location>
</feature>
<accession>A0A9D9E7T8</accession>
<evidence type="ECO:0000256" key="1">
    <source>
        <dbReference type="SAM" id="Coils"/>
    </source>
</evidence>
<comment type="caution">
    <text evidence="3">The sequence shown here is derived from an EMBL/GenBank/DDBJ whole genome shotgun (WGS) entry which is preliminary data.</text>
</comment>
<name>A0A9D9E7T8_9SPIR</name>
<evidence type="ECO:0000313" key="4">
    <source>
        <dbReference type="Proteomes" id="UP000823633"/>
    </source>
</evidence>
<dbReference type="EMBL" id="JADIMU010000001">
    <property type="protein sequence ID" value="MBO8442147.1"/>
    <property type="molecule type" value="Genomic_DNA"/>
</dbReference>
<dbReference type="Gene3D" id="1.10.287.1490">
    <property type="match status" value="1"/>
</dbReference>
<organism evidence="3 4">
    <name type="scientific">Candidatus Aphodenecus pullistercoris</name>
    <dbReference type="NCBI Taxonomy" id="2840669"/>
    <lineage>
        <taxon>Bacteria</taxon>
        <taxon>Pseudomonadati</taxon>
        <taxon>Spirochaetota</taxon>
        <taxon>Spirochaetia</taxon>
        <taxon>Spirochaetales</taxon>
        <taxon>Candidatus Aphodenecus</taxon>
    </lineage>
</organism>
<gene>
    <name evidence="3" type="ORF">IAC42_00080</name>
</gene>
<reference evidence="3" key="2">
    <citation type="journal article" date="2021" name="PeerJ">
        <title>Extensive microbial diversity within the chicken gut microbiome revealed by metagenomics and culture.</title>
        <authorList>
            <person name="Gilroy R."/>
            <person name="Ravi A."/>
            <person name="Getino M."/>
            <person name="Pursley I."/>
            <person name="Horton D.L."/>
            <person name="Alikhan N.F."/>
            <person name="Baker D."/>
            <person name="Gharbi K."/>
            <person name="Hall N."/>
            <person name="Watson M."/>
            <person name="Adriaenssens E.M."/>
            <person name="Foster-Nyarko E."/>
            <person name="Jarju S."/>
            <person name="Secka A."/>
            <person name="Antonio M."/>
            <person name="Oren A."/>
            <person name="Chaudhuri R.R."/>
            <person name="La Ragione R."/>
            <person name="Hildebrand F."/>
            <person name="Pallen M.J."/>
        </authorList>
    </citation>
    <scope>NUCLEOTIDE SEQUENCE</scope>
    <source>
        <strain evidence="3">11167</strain>
    </source>
</reference>
<protein>
    <submittedName>
        <fullName evidence="3">DNA-binding protein</fullName>
    </submittedName>
</protein>
<dbReference type="InterPro" id="IPR003743">
    <property type="entry name" value="Zf-RING_7"/>
</dbReference>